<sequence>MSSDVAYVVIHDDVSKNAWSAALLCAARTGPQDVEFPKNDTSSLDFVFSARMSEFRITNGKAEYKLRCCARFGNKAYNRKLSTEWDVWRRYSLVAALDSEVRRVLPMQATLLPPRALCVGRCLARRMARAGLDTYVCNVTQYYHPCKRMLTGCGHVCDLRDSVVFFQSGASAFLNECSVRMLDYIHLQALVDFDAYCKQEDAEFKKEEAPSRQKCTLTQTKKKPQTPPTPPPVEPSSPAVPSSKDNPIERNSPCENKNAKLNKGTRGAEGAYDLLAVAANTEPTTTETMPATSTSFSSSPPRPDRSNLLAQIQQEIKFKGVGA</sequence>
<dbReference type="RefSeq" id="XP_008862819.1">
    <property type="nucleotide sequence ID" value="XM_008864597.1"/>
</dbReference>
<dbReference type="GeneID" id="20078535"/>
<dbReference type="VEuPathDB" id="FungiDB:H310_01485"/>
<gene>
    <name evidence="2" type="ORF">H310_01485</name>
</gene>
<accession>A0A024URV2</accession>
<feature type="compositionally biased region" description="Pro residues" evidence="1">
    <location>
        <begin position="225"/>
        <end position="235"/>
    </location>
</feature>
<dbReference type="EMBL" id="KI913953">
    <property type="protein sequence ID" value="ETW09014.1"/>
    <property type="molecule type" value="Genomic_DNA"/>
</dbReference>
<organism evidence="2">
    <name type="scientific">Aphanomyces invadans</name>
    <dbReference type="NCBI Taxonomy" id="157072"/>
    <lineage>
        <taxon>Eukaryota</taxon>
        <taxon>Sar</taxon>
        <taxon>Stramenopiles</taxon>
        <taxon>Oomycota</taxon>
        <taxon>Saprolegniomycetes</taxon>
        <taxon>Saprolegniales</taxon>
        <taxon>Verrucalvaceae</taxon>
        <taxon>Aphanomyces</taxon>
    </lineage>
</organism>
<evidence type="ECO:0000313" key="2">
    <source>
        <dbReference type="EMBL" id="ETW09014.1"/>
    </source>
</evidence>
<proteinExistence type="predicted"/>
<feature type="region of interest" description="Disordered" evidence="1">
    <location>
        <begin position="208"/>
        <end position="306"/>
    </location>
</feature>
<name>A0A024URV2_9STRA</name>
<protein>
    <submittedName>
        <fullName evidence="2">Uncharacterized protein</fullName>
    </submittedName>
</protein>
<reference evidence="2" key="1">
    <citation type="submission" date="2013-12" db="EMBL/GenBank/DDBJ databases">
        <title>The Genome Sequence of Aphanomyces invadans NJM9701.</title>
        <authorList>
            <consortium name="The Broad Institute Genomics Platform"/>
            <person name="Russ C."/>
            <person name="Tyler B."/>
            <person name="van West P."/>
            <person name="Dieguez-Uribeondo J."/>
            <person name="Young S.K."/>
            <person name="Zeng Q."/>
            <person name="Gargeya S."/>
            <person name="Fitzgerald M."/>
            <person name="Abouelleil A."/>
            <person name="Alvarado L."/>
            <person name="Chapman S.B."/>
            <person name="Gainer-Dewar J."/>
            <person name="Goldberg J."/>
            <person name="Griggs A."/>
            <person name="Gujja S."/>
            <person name="Hansen M."/>
            <person name="Howarth C."/>
            <person name="Imamovic A."/>
            <person name="Ireland A."/>
            <person name="Larimer J."/>
            <person name="McCowan C."/>
            <person name="Murphy C."/>
            <person name="Pearson M."/>
            <person name="Poon T.W."/>
            <person name="Priest M."/>
            <person name="Roberts A."/>
            <person name="Saif S."/>
            <person name="Shea T."/>
            <person name="Sykes S."/>
            <person name="Wortman J."/>
            <person name="Nusbaum C."/>
            <person name="Birren B."/>
        </authorList>
    </citation>
    <scope>NUCLEOTIDE SEQUENCE [LARGE SCALE GENOMIC DNA]</scope>
    <source>
        <strain evidence="2">NJM9701</strain>
    </source>
</reference>
<feature type="compositionally biased region" description="Low complexity" evidence="1">
    <location>
        <begin position="281"/>
        <end position="299"/>
    </location>
</feature>
<dbReference type="OrthoDB" id="428895at2759"/>
<evidence type="ECO:0000256" key="1">
    <source>
        <dbReference type="SAM" id="MobiDB-lite"/>
    </source>
</evidence>
<dbReference type="AlphaFoldDB" id="A0A024URV2"/>